<dbReference type="AlphaFoldDB" id="A0A679BAG5"/>
<name>A0A679BAG5_ORYRU</name>
<organism evidence="2">
    <name type="scientific">Oryza rufipogon</name>
    <name type="common">Brownbeard rice</name>
    <name type="synonym">Asian wild rice</name>
    <dbReference type="NCBI Taxonomy" id="4529"/>
    <lineage>
        <taxon>Eukaryota</taxon>
        <taxon>Viridiplantae</taxon>
        <taxon>Streptophyta</taxon>
        <taxon>Embryophyta</taxon>
        <taxon>Tracheophyta</taxon>
        <taxon>Spermatophyta</taxon>
        <taxon>Magnoliopsida</taxon>
        <taxon>Liliopsida</taxon>
        <taxon>Poales</taxon>
        <taxon>Poaceae</taxon>
        <taxon>BOP clade</taxon>
        <taxon>Oryzoideae</taxon>
        <taxon>Oryzeae</taxon>
        <taxon>Oryzinae</taxon>
        <taxon>Oryza</taxon>
    </lineage>
</organism>
<evidence type="ECO:0000256" key="1">
    <source>
        <dbReference type="SAM" id="MobiDB-lite"/>
    </source>
</evidence>
<accession>A0A679BAG5</accession>
<gene>
    <name evidence="2" type="primary">ORUFIa0004E03.19</name>
</gene>
<proteinExistence type="predicted"/>
<sequence length="144" mass="14115">MAPRRSPVLVAEMTGGGGSALTGSGAAEAAQGDGAVAETVNRCPMTAWPLHLPVLPSCRRAILRVPDSSTPTTADSRRSIPSAPASASTFAHVAPGRGSPLSPSPLGGICLAAIAGGLVAPLSLKLTTLPDAGSPLPSTSSAVD</sequence>
<evidence type="ECO:0000313" key="2">
    <source>
        <dbReference type="EMBL" id="BBF89997.1"/>
    </source>
</evidence>
<reference evidence="2" key="1">
    <citation type="submission" date="2018-08" db="EMBL/GenBank/DDBJ databases">
        <title>Oryza rufipogon genomic DNA, chromosome 11, BAC clone:ORUFIa0004E03.</title>
        <authorList>
            <person name="Wu J."/>
            <person name="Kanamori H."/>
        </authorList>
    </citation>
    <scope>NUCLEOTIDE SEQUENCE</scope>
    <source>
        <strain evidence="2">W1943</strain>
    </source>
</reference>
<dbReference type="EMBL" id="AP018881">
    <property type="protein sequence ID" value="BBF89997.1"/>
    <property type="molecule type" value="Genomic_DNA"/>
</dbReference>
<feature type="region of interest" description="Disordered" evidence="1">
    <location>
        <begin position="67"/>
        <end position="98"/>
    </location>
</feature>
<feature type="compositionally biased region" description="Low complexity" evidence="1">
    <location>
        <begin position="79"/>
        <end position="98"/>
    </location>
</feature>
<protein>
    <submittedName>
        <fullName evidence="2">Uncharacterized protein</fullName>
    </submittedName>
</protein>